<proteinExistence type="predicted"/>
<evidence type="ECO:0000313" key="4">
    <source>
        <dbReference type="Proteomes" id="UP001594351"/>
    </source>
</evidence>
<keyword evidence="4" id="KW-1185">Reference proteome</keyword>
<reference evidence="3 4" key="1">
    <citation type="submission" date="2024-09" db="EMBL/GenBank/DDBJ databases">
        <title>Laminarin stimulates single cell rates of sulfate reduction while oxygen inhibits transcriptomic activity in coastal marine sediment.</title>
        <authorList>
            <person name="Lindsay M."/>
            <person name="Orcutt B."/>
            <person name="Emerson D."/>
            <person name="Stepanauskas R."/>
            <person name="D'Angelo T."/>
        </authorList>
    </citation>
    <scope>NUCLEOTIDE SEQUENCE [LARGE SCALE GENOMIC DNA]</scope>
    <source>
        <strain evidence="3">SAG AM-311-K15</strain>
    </source>
</reference>
<keyword evidence="3" id="KW-0328">Glycosyltransferase</keyword>
<evidence type="ECO:0000259" key="2">
    <source>
        <dbReference type="Pfam" id="PF00534"/>
    </source>
</evidence>
<dbReference type="GO" id="GO:0016757">
    <property type="term" value="F:glycosyltransferase activity"/>
    <property type="evidence" value="ECO:0007669"/>
    <property type="project" value="UniProtKB-KW"/>
</dbReference>
<protein>
    <submittedName>
        <fullName evidence="3">Glycosyltransferase</fullName>
        <ecNumber evidence="3">2.4.-.-</ecNumber>
    </submittedName>
</protein>
<accession>A0ABV6YZY1</accession>
<name>A0ABV6YZY1_UNCC1</name>
<organism evidence="3 4">
    <name type="scientific">candidate division CSSED10-310 bacterium</name>
    <dbReference type="NCBI Taxonomy" id="2855610"/>
    <lineage>
        <taxon>Bacteria</taxon>
        <taxon>Bacteria division CSSED10-310</taxon>
    </lineage>
</organism>
<evidence type="ECO:0000313" key="3">
    <source>
        <dbReference type="EMBL" id="MFC1851750.1"/>
    </source>
</evidence>
<dbReference type="Gene3D" id="3.40.50.2000">
    <property type="entry name" value="Glycogen Phosphorylase B"/>
    <property type="match status" value="2"/>
</dbReference>
<dbReference type="SUPFAM" id="SSF53756">
    <property type="entry name" value="UDP-Glycosyltransferase/glycogen phosphorylase"/>
    <property type="match status" value="1"/>
</dbReference>
<dbReference type="Proteomes" id="UP001594351">
    <property type="component" value="Unassembled WGS sequence"/>
</dbReference>
<sequence length="356" mass="41219">MSQIINQFIPAVHTYDAVGSTALLMDRFFKKLGFRSRIYALYRDPEVADRVQIYQKETRPQVDQDLNILHFALPSPLTEFFQACGGQRVIIYHNITPPHFFRGFQDDLVDFTALGLREIKSLSTDAVRTVAYSDFSARDLREMGFSNPEILPFLIDWDRYTRTENRVLARILAHDWVNILFVGRLVPNKKQDDLVRLLTVFRNSFHKKTRLILVGKGREGEKYLYEITKLIHQLGNPPVIFAGRVSPAELVTYYKHSHAFVCMSEHEGFCVPLIEAMHFQLPIIAYHSAAIPDTLQDAGIILKDKDFMEIAAWMHKVIFDEAVRTSVLSKQNQRLRDFRLAQALPKWEAYIMSLLE</sequence>
<dbReference type="EMBL" id="JBHPBY010000221">
    <property type="protein sequence ID" value="MFC1851750.1"/>
    <property type="molecule type" value="Genomic_DNA"/>
</dbReference>
<dbReference type="PANTHER" id="PTHR46401:SF2">
    <property type="entry name" value="GLYCOSYLTRANSFERASE WBBK-RELATED"/>
    <property type="match status" value="1"/>
</dbReference>
<gene>
    <name evidence="3" type="ORF">ACFL27_16285</name>
</gene>
<keyword evidence="1 3" id="KW-0808">Transferase</keyword>
<dbReference type="Pfam" id="PF00534">
    <property type="entry name" value="Glycos_transf_1"/>
    <property type="match status" value="1"/>
</dbReference>
<dbReference type="PANTHER" id="PTHR46401">
    <property type="entry name" value="GLYCOSYLTRANSFERASE WBBK-RELATED"/>
    <property type="match status" value="1"/>
</dbReference>
<dbReference type="EC" id="2.4.-.-" evidence="3"/>
<comment type="caution">
    <text evidence="3">The sequence shown here is derived from an EMBL/GenBank/DDBJ whole genome shotgun (WGS) entry which is preliminary data.</text>
</comment>
<evidence type="ECO:0000256" key="1">
    <source>
        <dbReference type="ARBA" id="ARBA00022679"/>
    </source>
</evidence>
<dbReference type="InterPro" id="IPR001296">
    <property type="entry name" value="Glyco_trans_1"/>
</dbReference>
<feature type="domain" description="Glycosyl transferase family 1" evidence="2">
    <location>
        <begin position="179"/>
        <end position="324"/>
    </location>
</feature>